<proteinExistence type="evidence at transcript level"/>
<accession>L7M3S5</accession>
<reference evidence="2" key="2">
    <citation type="journal article" date="2015" name="J. Proteomics">
        <title>Sexual differences in the sialomes of the zebra tick, Rhipicephalus pulchellus.</title>
        <authorList>
            <person name="Tan A.W."/>
            <person name="Francischetti I.M."/>
            <person name="Slovak M."/>
            <person name="Kini R.M."/>
            <person name="Ribeiro J.M."/>
        </authorList>
    </citation>
    <scope>NUCLEOTIDE SEQUENCE</scope>
    <source>
        <tissue evidence="2">Salivary gland</tissue>
    </source>
</reference>
<dbReference type="Pfam" id="PF13966">
    <property type="entry name" value="zf-RVT"/>
    <property type="match status" value="1"/>
</dbReference>
<dbReference type="AlphaFoldDB" id="L7M3S5"/>
<evidence type="ECO:0000313" key="2">
    <source>
        <dbReference type="EMBL" id="JAA58517.1"/>
    </source>
</evidence>
<dbReference type="InterPro" id="IPR026960">
    <property type="entry name" value="RVT-Znf"/>
</dbReference>
<dbReference type="EMBL" id="GACK01006517">
    <property type="protein sequence ID" value="JAA58517.1"/>
    <property type="molecule type" value="mRNA"/>
</dbReference>
<name>L7M3S5_RHIPC</name>
<evidence type="ECO:0000259" key="1">
    <source>
        <dbReference type="Pfam" id="PF13966"/>
    </source>
</evidence>
<protein>
    <recommendedName>
        <fullName evidence="1">Reverse transcriptase zinc-binding domain-containing protein</fullName>
    </recommendedName>
</protein>
<feature type="domain" description="Reverse transcriptase zinc-binding" evidence="1">
    <location>
        <begin position="3"/>
        <end position="61"/>
    </location>
</feature>
<sequence length="157" mass="18821">MPVRPSVKSFFFQLHTNTLPVKTWLEERGISVPWSVNCSLCNKPETVEHAFIECWDAVFHWDILQRTLRKDLPITPYGIRFLPTLNEDTVPYDMFMLLSLHCLWKSRMDVRHMELNPRPVREYFIESLCYMKALYSLQEDEPPWMNVLNELVNLKRF</sequence>
<organism evidence="2">
    <name type="scientific">Rhipicephalus pulchellus</name>
    <name type="common">Yellow backed tick</name>
    <name type="synonym">Dermacentor pulchellus</name>
    <dbReference type="NCBI Taxonomy" id="72859"/>
    <lineage>
        <taxon>Eukaryota</taxon>
        <taxon>Metazoa</taxon>
        <taxon>Ecdysozoa</taxon>
        <taxon>Arthropoda</taxon>
        <taxon>Chelicerata</taxon>
        <taxon>Arachnida</taxon>
        <taxon>Acari</taxon>
        <taxon>Parasitiformes</taxon>
        <taxon>Ixodida</taxon>
        <taxon>Ixodoidea</taxon>
        <taxon>Ixodidae</taxon>
        <taxon>Rhipicephalinae</taxon>
        <taxon>Rhipicephalus</taxon>
        <taxon>Rhipicephalus</taxon>
    </lineage>
</organism>
<reference evidence="2" key="1">
    <citation type="submission" date="2012-11" db="EMBL/GenBank/DDBJ databases">
        <authorList>
            <person name="Lucero-Rivera Y.E."/>
            <person name="Tovar-Ramirez D."/>
        </authorList>
    </citation>
    <scope>NUCLEOTIDE SEQUENCE</scope>
    <source>
        <tissue evidence="2">Salivary gland</tissue>
    </source>
</reference>